<sequence length="831" mass="95714">MGHSDKFYPCRFEAPVGTLVKLYGDWMRVQPRRTSHMIGKKWLKQFRLVTEDCEMHENQPNSDHVTRANPMRQSMPSATLNQPAVIKEKLGGQGLCNKEGDIGRIDKAKSVEIEWLNDAENANDQVINEEGDCLLVADLKRRRTELGLSVGSKVKVGERSPAQVQLDLKNVDMDLVIQKKPNFVFLCETLCKRDQVEKARVFLGFDSMFVMDVKGRNGGIALLWRHEEEASKLGFADNYIDMEVTVEGQPKWRFTGLYGEPNRSRRRATWDLIRTLAVKYNLPWGRGTDGWIEVRLDRGLVNQSWLDIFNLAKLYNLETTISDHYLIFMDLLTNLNSQTAKQNLVETYAQREVFWRQRSKQMWLQDGDNNNKFFHASASARRRTNSIQKLKNSAGHLVDWNTGLPDVMKDYFTALFASAQTDWREVTTLVQSRVTTIQNEDLLRTVTHDEVIANRLKAILPSIISETQSAFLQGRLISNNIMISCEIMHYLKRKRRGRDGFMALQLDMSKAYDRLEWGYLRAMLERMGFDGRWINLVMWCVSFVSFSIVHGGHGMGPIEASRWIRQGDPLSPYLFILCAKGFSCLLQSYEQSGLLTGWRVYRARYYPNNSFLKAEFGDNPSFVWQSIFEAKELLNSGVCRSIGLGFSISILNDPWLPDDETIYNVLVDCSFTRSCWNRSVVDIGNTMVADFFSWLQEIESREKIEEMEELAMVAWATWRARNEVVWQQKSSNAASTVASARSFLDQYKTAQERRGNSLSHLFEDGNKAEHWLKPSRNKIKVNVDGALFANEGRFGMGCLARESGTVKVVWLKLSPWESLLWFNPKWRRLLV</sequence>
<protein>
    <recommendedName>
        <fullName evidence="1">Reverse transcriptase domain-containing protein</fullName>
    </recommendedName>
</protein>
<dbReference type="InterPro" id="IPR036691">
    <property type="entry name" value="Endo/exonu/phosph_ase_sf"/>
</dbReference>
<dbReference type="InterPro" id="IPR052343">
    <property type="entry name" value="Retrotransposon-Effector_Assoc"/>
</dbReference>
<dbReference type="SUPFAM" id="SSF56219">
    <property type="entry name" value="DNase I-like"/>
    <property type="match status" value="1"/>
</dbReference>
<proteinExistence type="predicted"/>
<evidence type="ECO:0000313" key="3">
    <source>
        <dbReference type="Proteomes" id="UP000596661"/>
    </source>
</evidence>
<reference evidence="2" key="2">
    <citation type="submission" date="2021-03" db="UniProtKB">
        <authorList>
            <consortium name="EnsemblPlants"/>
        </authorList>
    </citation>
    <scope>IDENTIFICATION</scope>
</reference>
<evidence type="ECO:0000313" key="2">
    <source>
        <dbReference type="EnsemblPlants" id="cds.evm.model.01.985"/>
    </source>
</evidence>
<organism evidence="2 3">
    <name type="scientific">Cannabis sativa</name>
    <name type="common">Hemp</name>
    <name type="synonym">Marijuana</name>
    <dbReference type="NCBI Taxonomy" id="3483"/>
    <lineage>
        <taxon>Eukaryota</taxon>
        <taxon>Viridiplantae</taxon>
        <taxon>Streptophyta</taxon>
        <taxon>Embryophyta</taxon>
        <taxon>Tracheophyta</taxon>
        <taxon>Spermatophyta</taxon>
        <taxon>Magnoliopsida</taxon>
        <taxon>eudicotyledons</taxon>
        <taxon>Gunneridae</taxon>
        <taxon>Pentapetalae</taxon>
        <taxon>rosids</taxon>
        <taxon>fabids</taxon>
        <taxon>Rosales</taxon>
        <taxon>Cannabaceae</taxon>
        <taxon>Cannabis</taxon>
    </lineage>
</organism>
<dbReference type="AlphaFoldDB" id="A0A803NRR4"/>
<feature type="domain" description="Reverse transcriptase" evidence="1">
    <location>
        <begin position="450"/>
        <end position="588"/>
    </location>
</feature>
<dbReference type="PANTHER" id="PTHR46890:SF48">
    <property type="entry name" value="RNA-DIRECTED DNA POLYMERASE"/>
    <property type="match status" value="1"/>
</dbReference>
<dbReference type="EMBL" id="UZAU01000018">
    <property type="status" value="NOT_ANNOTATED_CDS"/>
    <property type="molecule type" value="Genomic_DNA"/>
</dbReference>
<reference evidence="2" key="1">
    <citation type="submission" date="2018-11" db="EMBL/GenBank/DDBJ databases">
        <authorList>
            <person name="Grassa J C."/>
        </authorList>
    </citation>
    <scope>NUCLEOTIDE SEQUENCE [LARGE SCALE GENOMIC DNA]</scope>
</reference>
<dbReference type="PANTHER" id="PTHR46890">
    <property type="entry name" value="NON-LTR RETROLELEMENT REVERSE TRANSCRIPTASE-LIKE PROTEIN-RELATED"/>
    <property type="match status" value="1"/>
</dbReference>
<dbReference type="Gene3D" id="3.60.10.10">
    <property type="entry name" value="Endonuclease/exonuclease/phosphatase"/>
    <property type="match status" value="1"/>
</dbReference>
<name>A0A803NRR4_CANSA</name>
<keyword evidence="3" id="KW-1185">Reference proteome</keyword>
<dbReference type="InterPro" id="IPR000477">
    <property type="entry name" value="RT_dom"/>
</dbReference>
<dbReference type="Gramene" id="evm.model.01.985">
    <property type="protein sequence ID" value="cds.evm.model.01.985"/>
    <property type="gene ID" value="evm.TU.01.985"/>
</dbReference>
<dbReference type="Pfam" id="PF00078">
    <property type="entry name" value="RVT_1"/>
    <property type="match status" value="1"/>
</dbReference>
<dbReference type="Proteomes" id="UP000596661">
    <property type="component" value="Chromosome 1"/>
</dbReference>
<dbReference type="EnsemblPlants" id="evm.model.01.985">
    <property type="protein sequence ID" value="cds.evm.model.01.985"/>
    <property type="gene ID" value="evm.TU.01.985"/>
</dbReference>
<accession>A0A803NRR4</accession>
<evidence type="ECO:0000259" key="1">
    <source>
        <dbReference type="Pfam" id="PF00078"/>
    </source>
</evidence>